<keyword evidence="6" id="KW-0812">Transmembrane</keyword>
<accession>A0A6P0GF70</accession>
<evidence type="ECO:0000256" key="3">
    <source>
        <dbReference type="ARBA" id="ARBA00004991"/>
    </source>
</evidence>
<gene>
    <name evidence="9" type="ORF">GCU54_07655</name>
</gene>
<evidence type="ECO:0000256" key="8">
    <source>
        <dbReference type="ARBA" id="ARBA00023136"/>
    </source>
</evidence>
<comment type="subcellular location">
    <subcellularLocation>
        <location evidence="1">Membrane</location>
        <topology evidence="1">Multi-pass membrane protein</topology>
    </subcellularLocation>
</comment>
<protein>
    <submittedName>
        <fullName evidence="9">Glycosyltransferase family 2 protein</fullName>
    </submittedName>
</protein>
<dbReference type="Gene3D" id="3.90.550.10">
    <property type="entry name" value="Spore Coat Polysaccharide Biosynthesis Protein SpsA, Chain A"/>
    <property type="match status" value="1"/>
</dbReference>
<evidence type="ECO:0000256" key="2">
    <source>
        <dbReference type="ARBA" id="ARBA00004760"/>
    </source>
</evidence>
<evidence type="ECO:0000256" key="5">
    <source>
        <dbReference type="ARBA" id="ARBA00022679"/>
    </source>
</evidence>
<dbReference type="InterPro" id="IPR029044">
    <property type="entry name" value="Nucleotide-diphossugar_trans"/>
</dbReference>
<evidence type="ECO:0000313" key="10">
    <source>
        <dbReference type="Proteomes" id="UP000471126"/>
    </source>
</evidence>
<proteinExistence type="predicted"/>
<dbReference type="RefSeq" id="WP_163476056.1">
    <property type="nucleotide sequence ID" value="NZ_JAAGWE010000012.1"/>
</dbReference>
<dbReference type="AlphaFoldDB" id="A0A6P0GF70"/>
<comment type="pathway">
    <text evidence="2">Lipid metabolism; sphingolipid metabolism.</text>
</comment>
<dbReference type="SUPFAM" id="SSF53448">
    <property type="entry name" value="Nucleotide-diphospho-sugar transferases"/>
    <property type="match status" value="1"/>
</dbReference>
<dbReference type="EMBL" id="JAAGWE010000012">
    <property type="protein sequence ID" value="NEM05896.1"/>
    <property type="molecule type" value="Genomic_DNA"/>
</dbReference>
<name>A0A6P0GF70_9ACTN</name>
<keyword evidence="7" id="KW-1133">Transmembrane helix</keyword>
<reference evidence="9 10" key="1">
    <citation type="submission" date="2019-12" db="EMBL/GenBank/DDBJ databases">
        <title>WGS of CPCC 203550 I12A-02606.</title>
        <authorList>
            <person name="Jiang Z."/>
        </authorList>
    </citation>
    <scope>NUCLEOTIDE SEQUENCE [LARGE SCALE GENOMIC DNA]</scope>
    <source>
        <strain evidence="9 10">I12A-02606</strain>
    </source>
</reference>
<evidence type="ECO:0000256" key="1">
    <source>
        <dbReference type="ARBA" id="ARBA00004141"/>
    </source>
</evidence>
<dbReference type="InterPro" id="IPR025993">
    <property type="entry name" value="Ceramide_glucosylTrfase"/>
</dbReference>
<evidence type="ECO:0000313" key="9">
    <source>
        <dbReference type="EMBL" id="NEM05896.1"/>
    </source>
</evidence>
<evidence type="ECO:0000256" key="4">
    <source>
        <dbReference type="ARBA" id="ARBA00022676"/>
    </source>
</evidence>
<keyword evidence="8" id="KW-0472">Membrane</keyword>
<dbReference type="PANTHER" id="PTHR43179:SF7">
    <property type="entry name" value="RHAMNOSYLTRANSFERASE WBBL"/>
    <property type="match status" value="1"/>
</dbReference>
<sequence>MSPSGRSEEGDRCFALILVHYNHPAHVDRLLAETRRWTRRPGVVVIVDNSDNLGISADERIQVLRPGRNLGYAGAMNLGVRHLQDAAERYDLLLLATQDMSLQPDGVAALLETMEATPAAGMVAPLLCCSDSPDVIHSAGGKLSRRAHGRHIAQGAAAARHEGRGPYQVTWADGACLLVRSQAFEAVGGFDESFFLYVEDVDFATRLADAGWETWLTPAAVGYQQPGYFPTYLKYRNWVYFTGKPSTTYGPWCWPFHIGLDLARLVLRGTEFRFRDALRGVADGRASIMGPPEPTTS</sequence>
<keyword evidence="5 9" id="KW-0808">Transferase</keyword>
<dbReference type="GO" id="GO:0016757">
    <property type="term" value="F:glycosyltransferase activity"/>
    <property type="evidence" value="ECO:0007669"/>
    <property type="project" value="UniProtKB-KW"/>
</dbReference>
<dbReference type="Pfam" id="PF13506">
    <property type="entry name" value="Glyco_transf_21"/>
    <property type="match status" value="1"/>
</dbReference>
<organism evidence="9 10">
    <name type="scientific">Geodermatophilus normandii</name>
    <dbReference type="NCBI Taxonomy" id="1137989"/>
    <lineage>
        <taxon>Bacteria</taxon>
        <taxon>Bacillati</taxon>
        <taxon>Actinomycetota</taxon>
        <taxon>Actinomycetes</taxon>
        <taxon>Geodermatophilales</taxon>
        <taxon>Geodermatophilaceae</taxon>
        <taxon>Geodermatophilus</taxon>
    </lineage>
</organism>
<evidence type="ECO:0000256" key="7">
    <source>
        <dbReference type="ARBA" id="ARBA00022989"/>
    </source>
</evidence>
<dbReference type="Proteomes" id="UP000471126">
    <property type="component" value="Unassembled WGS sequence"/>
</dbReference>
<keyword evidence="4" id="KW-0328">Glycosyltransferase</keyword>
<evidence type="ECO:0000256" key="6">
    <source>
        <dbReference type="ARBA" id="ARBA00022692"/>
    </source>
</evidence>
<dbReference type="GO" id="GO:0016020">
    <property type="term" value="C:membrane"/>
    <property type="evidence" value="ECO:0007669"/>
    <property type="project" value="UniProtKB-SubCell"/>
</dbReference>
<dbReference type="PANTHER" id="PTHR43179">
    <property type="entry name" value="RHAMNOSYLTRANSFERASE WBBL"/>
    <property type="match status" value="1"/>
</dbReference>
<comment type="caution">
    <text evidence="9">The sequence shown here is derived from an EMBL/GenBank/DDBJ whole genome shotgun (WGS) entry which is preliminary data.</text>
</comment>
<comment type="pathway">
    <text evidence="3">Sphingolipid metabolism.</text>
</comment>